<evidence type="ECO:0000259" key="8">
    <source>
        <dbReference type="Pfam" id="PF07732"/>
    </source>
</evidence>
<dbReference type="Pfam" id="PF00394">
    <property type="entry name" value="Cu-oxidase"/>
    <property type="match status" value="1"/>
</dbReference>
<keyword evidence="2" id="KW-0479">Metal-binding</keyword>
<comment type="similarity">
    <text evidence="1">Belongs to the multicopper oxidase family.</text>
</comment>
<dbReference type="InterPro" id="IPR001117">
    <property type="entry name" value="Cu-oxidase_2nd"/>
</dbReference>
<dbReference type="SUPFAM" id="SSF49503">
    <property type="entry name" value="Cupredoxins"/>
    <property type="match status" value="3"/>
</dbReference>
<evidence type="ECO:0000256" key="2">
    <source>
        <dbReference type="ARBA" id="ARBA00022723"/>
    </source>
</evidence>
<evidence type="ECO:0000256" key="1">
    <source>
        <dbReference type="ARBA" id="ARBA00010609"/>
    </source>
</evidence>
<dbReference type="InterPro" id="IPR011707">
    <property type="entry name" value="Cu-oxidase-like_N"/>
</dbReference>
<accession>A0A9P6VI58</accession>
<keyword evidence="10" id="KW-1185">Reference proteome</keyword>
<evidence type="ECO:0000259" key="6">
    <source>
        <dbReference type="Pfam" id="PF00394"/>
    </source>
</evidence>
<reference evidence="9" key="1">
    <citation type="submission" date="2019-07" db="EMBL/GenBank/DDBJ databases">
        <title>Hyphodiscus hymeniophilus genome sequencing and assembly.</title>
        <authorList>
            <person name="Kramer G."/>
            <person name="Nodwell J."/>
        </authorList>
    </citation>
    <scope>NUCLEOTIDE SEQUENCE</scope>
    <source>
        <strain evidence="9">ATCC 34498</strain>
    </source>
</reference>
<evidence type="ECO:0000313" key="10">
    <source>
        <dbReference type="Proteomes" id="UP000785200"/>
    </source>
</evidence>
<dbReference type="GO" id="GO:0005507">
    <property type="term" value="F:copper ion binding"/>
    <property type="evidence" value="ECO:0007669"/>
    <property type="project" value="InterPro"/>
</dbReference>
<dbReference type="Pfam" id="PF07732">
    <property type="entry name" value="Cu-oxidase_3"/>
    <property type="match status" value="1"/>
</dbReference>
<dbReference type="GO" id="GO:0016491">
    <property type="term" value="F:oxidoreductase activity"/>
    <property type="evidence" value="ECO:0007669"/>
    <property type="project" value="UniProtKB-KW"/>
</dbReference>
<feature type="domain" description="Plastocyanin-like" evidence="8">
    <location>
        <begin position="77"/>
        <end position="192"/>
    </location>
</feature>
<gene>
    <name evidence="9" type="ORF">D0Z07_5504</name>
</gene>
<keyword evidence="5" id="KW-0472">Membrane</keyword>
<evidence type="ECO:0000256" key="4">
    <source>
        <dbReference type="ARBA" id="ARBA00023008"/>
    </source>
</evidence>
<evidence type="ECO:0000256" key="5">
    <source>
        <dbReference type="SAM" id="Phobius"/>
    </source>
</evidence>
<dbReference type="InterPro" id="IPR011706">
    <property type="entry name" value="Cu-oxidase_C"/>
</dbReference>
<feature type="domain" description="Plastocyanin-like" evidence="7">
    <location>
        <begin position="412"/>
        <end position="551"/>
    </location>
</feature>
<protein>
    <submittedName>
        <fullName evidence="9">Diphenol oxidase 2</fullName>
    </submittedName>
</protein>
<dbReference type="Proteomes" id="UP000785200">
    <property type="component" value="Unassembled WGS sequence"/>
</dbReference>
<dbReference type="InterPro" id="IPR008972">
    <property type="entry name" value="Cupredoxin"/>
</dbReference>
<dbReference type="Pfam" id="PF07731">
    <property type="entry name" value="Cu-oxidase_2"/>
    <property type="match status" value="1"/>
</dbReference>
<dbReference type="OrthoDB" id="2121828at2759"/>
<dbReference type="PANTHER" id="PTHR11709:SF414">
    <property type="entry name" value="ADR239WP"/>
    <property type="match status" value="1"/>
</dbReference>
<evidence type="ECO:0000259" key="7">
    <source>
        <dbReference type="Pfam" id="PF07731"/>
    </source>
</evidence>
<keyword evidence="4" id="KW-0186">Copper</keyword>
<dbReference type="InterPro" id="IPR045087">
    <property type="entry name" value="Cu-oxidase_fam"/>
</dbReference>
<name>A0A9P6VI58_9HELO</name>
<dbReference type="PROSITE" id="PS00079">
    <property type="entry name" value="MULTICOPPER_OXIDASE1"/>
    <property type="match status" value="1"/>
</dbReference>
<dbReference type="AlphaFoldDB" id="A0A9P6VI58"/>
<feature type="transmembrane region" description="Helical" evidence="5">
    <location>
        <begin position="12"/>
        <end position="30"/>
    </location>
</feature>
<sequence>MKRICRRGPAFYLFLFLSAIVVFIFTYRNFSSTHLSSLFEAPFEDTKPVRALAIELHPKEHIRRLPTSLTHHWNITEGVRAPDGVNKTVYLINGEFPGPTIEARTGDQLIVVVSNQLKKGEGVAIHWHGLHMKGANHMDGVVGVTQKDIPAGEEFTYKFEISKTQAGTFWYHSHSELQRADGLYGGLVIHRRFEQGFSESDNFDYEDDRLLLVGDWYHRSAADVQASYLQSRNSENEPVPDSLLINGLGSFNCSTVVHLVECKDVRRPSMKMSPGSTRLRVVNVGAMSGFNLTLESGNMRVIKIDGGNDVVPSASVESVGILYPGERVDIISDGPGNSLTIALDLENFHCPEQVFTAIQTFAIEQPKKQAGHRAIGPMPESAGQTILVYTHIEMPAHDDQVTIGYMNQTNWIPQVEPLLYVPREQWDNHQFMPTVKATEDWVDIVVNNFDDQGHPFHLHGHDFYVLTRHEFPRADIKPYNPFDPPSQFSSLSEPLLYPRPNLENPPLKDTIYIPKHGYVILRIRADNIGVWFFHCHIVWPMVTRLAMGLDVR</sequence>
<dbReference type="PANTHER" id="PTHR11709">
    <property type="entry name" value="MULTI-COPPER OXIDASE"/>
    <property type="match status" value="1"/>
</dbReference>
<evidence type="ECO:0000313" key="9">
    <source>
        <dbReference type="EMBL" id="KAG0648377.1"/>
    </source>
</evidence>
<feature type="domain" description="Plastocyanin-like" evidence="6">
    <location>
        <begin position="208"/>
        <end position="331"/>
    </location>
</feature>
<comment type="caution">
    <text evidence="9">The sequence shown here is derived from an EMBL/GenBank/DDBJ whole genome shotgun (WGS) entry which is preliminary data.</text>
</comment>
<keyword evidence="3" id="KW-0560">Oxidoreductase</keyword>
<dbReference type="Gene3D" id="2.60.40.420">
    <property type="entry name" value="Cupredoxins - blue copper proteins"/>
    <property type="match status" value="3"/>
</dbReference>
<organism evidence="9 10">
    <name type="scientific">Hyphodiscus hymeniophilus</name>
    <dbReference type="NCBI Taxonomy" id="353542"/>
    <lineage>
        <taxon>Eukaryota</taxon>
        <taxon>Fungi</taxon>
        <taxon>Dikarya</taxon>
        <taxon>Ascomycota</taxon>
        <taxon>Pezizomycotina</taxon>
        <taxon>Leotiomycetes</taxon>
        <taxon>Helotiales</taxon>
        <taxon>Hyphodiscaceae</taxon>
        <taxon>Hyphodiscus</taxon>
    </lineage>
</organism>
<evidence type="ECO:0000256" key="3">
    <source>
        <dbReference type="ARBA" id="ARBA00023002"/>
    </source>
</evidence>
<keyword evidence="5" id="KW-1133">Transmembrane helix</keyword>
<keyword evidence="5" id="KW-0812">Transmembrane</keyword>
<proteinExistence type="inferred from homology"/>
<dbReference type="InterPro" id="IPR033138">
    <property type="entry name" value="Cu_oxidase_CS"/>
</dbReference>
<dbReference type="EMBL" id="VNKQ01000010">
    <property type="protein sequence ID" value="KAG0648377.1"/>
    <property type="molecule type" value="Genomic_DNA"/>
</dbReference>
<dbReference type="CDD" id="cd04205">
    <property type="entry name" value="CuRO_2_LCC_like"/>
    <property type="match status" value="1"/>
</dbReference>